<dbReference type="GO" id="GO:0046933">
    <property type="term" value="F:proton-transporting ATP synthase activity, rotational mechanism"/>
    <property type="evidence" value="ECO:0007669"/>
    <property type="project" value="UniProtKB-UniRule"/>
</dbReference>
<keyword evidence="9" id="KW-1185">Reference proteome</keyword>
<dbReference type="Gene3D" id="1.10.520.20">
    <property type="entry name" value="N-terminal domain of the delta subunit of the F1F0-ATP synthase"/>
    <property type="match status" value="1"/>
</dbReference>
<keyword evidence="6 7" id="KW-0066">ATP synthesis</keyword>
<dbReference type="SUPFAM" id="SSF47928">
    <property type="entry name" value="N-terminal domain of the delta subunit of the F1F0-ATP synthase"/>
    <property type="match status" value="1"/>
</dbReference>
<dbReference type="NCBIfam" id="TIGR01145">
    <property type="entry name" value="ATP_synt_delta"/>
    <property type="match status" value="1"/>
</dbReference>
<dbReference type="InterPro" id="IPR026015">
    <property type="entry name" value="ATP_synth_OSCP/delta_N_sf"/>
</dbReference>
<gene>
    <name evidence="7 8" type="primary">atpH</name>
    <name evidence="8" type="ORF">BHU61_10310</name>
</gene>
<keyword evidence="3 7" id="KW-0375">Hydrogen ion transport</keyword>
<keyword evidence="7" id="KW-0139">CF(1)</keyword>
<name>A0A327ZT09_9STAP</name>
<evidence type="ECO:0000256" key="5">
    <source>
        <dbReference type="ARBA" id="ARBA00023136"/>
    </source>
</evidence>
<organism evidence="8 9">
    <name type="scientific">Macrococcus epidermidis</name>
    <dbReference type="NCBI Taxonomy" id="1902580"/>
    <lineage>
        <taxon>Bacteria</taxon>
        <taxon>Bacillati</taxon>
        <taxon>Bacillota</taxon>
        <taxon>Bacilli</taxon>
        <taxon>Bacillales</taxon>
        <taxon>Staphylococcaceae</taxon>
        <taxon>Macrococcus</taxon>
    </lineage>
</organism>
<accession>A0A327ZT09</accession>
<keyword evidence="2 7" id="KW-0813">Transport</keyword>
<dbReference type="InterPro" id="IPR000711">
    <property type="entry name" value="ATPase_OSCP/dsu"/>
</dbReference>
<comment type="function">
    <text evidence="7">F(1)F(0) ATP synthase produces ATP from ADP in the presence of a proton or sodium gradient. F-type ATPases consist of two structural domains, F(1) containing the extramembraneous catalytic core and F(0) containing the membrane proton channel, linked together by a central stalk and a peripheral stalk. During catalysis, ATP synthesis in the catalytic domain of F(1) is coupled via a rotary mechanism of the central stalk subunits to proton translocation.</text>
</comment>
<evidence type="ECO:0000256" key="1">
    <source>
        <dbReference type="ARBA" id="ARBA00004370"/>
    </source>
</evidence>
<keyword evidence="5 7" id="KW-0472">Membrane</keyword>
<comment type="similarity">
    <text evidence="7">Belongs to the ATPase delta chain family.</text>
</comment>
<evidence type="ECO:0000313" key="9">
    <source>
        <dbReference type="Proteomes" id="UP000249808"/>
    </source>
</evidence>
<dbReference type="PRINTS" id="PR00125">
    <property type="entry name" value="ATPASEDELTA"/>
</dbReference>
<reference evidence="8 9" key="1">
    <citation type="journal article" date="2018" name="Front. Microbiol.">
        <title>Description and Comparative Genomics of Macrococcus caseolyticus subsp. hominis subsp. nov., Macrococcus goetzii sp. nov., Macrococcus epidermidis sp. nov., and Macrococcus bohemicus sp. nov., Novel Macrococci From Human Clinical Material With Virulence Potential and Suspected Uptake of Foreign DNA by Natural Transformation.</title>
        <authorList>
            <person name="Maslanova I."/>
            <person name="Wertheimer Z."/>
            <person name="Sedlacek I."/>
            <person name="Svec P."/>
            <person name="Indrakova A."/>
            <person name="Kovarovic V."/>
            <person name="Schumann P."/>
            <person name="Sproer C."/>
            <person name="Kralova S."/>
            <person name="Sedo O."/>
            <person name="Kristofova L."/>
            <person name="Vrbovska V."/>
            <person name="Fuzik T."/>
            <person name="Petras P."/>
            <person name="Zdrahal Z."/>
            <person name="Ruzickova V."/>
            <person name="Doskar J."/>
            <person name="Pantucek R."/>
        </authorList>
    </citation>
    <scope>NUCLEOTIDE SEQUENCE [LARGE SCALE GENOMIC DNA]</scope>
    <source>
        <strain evidence="8 9">01/688</strain>
    </source>
</reference>
<dbReference type="AlphaFoldDB" id="A0A327ZT09"/>
<comment type="caution">
    <text evidence="8">The sequence shown here is derived from an EMBL/GenBank/DDBJ whole genome shotgun (WGS) entry which is preliminary data.</text>
</comment>
<proteinExistence type="inferred from homology"/>
<comment type="subcellular location">
    <subcellularLocation>
        <location evidence="7">Cell membrane</location>
        <topology evidence="7">Peripheral membrane protein</topology>
    </subcellularLocation>
    <subcellularLocation>
        <location evidence="1">Membrane</location>
    </subcellularLocation>
</comment>
<protein>
    <recommendedName>
        <fullName evidence="7">ATP synthase subunit delta</fullName>
    </recommendedName>
    <alternativeName>
        <fullName evidence="7">ATP synthase F(1) sector subunit delta</fullName>
    </alternativeName>
    <alternativeName>
        <fullName evidence="7">F-type ATPase subunit delta</fullName>
        <shortName evidence="7">F-ATPase subunit delta</shortName>
    </alternativeName>
</protein>
<evidence type="ECO:0000256" key="2">
    <source>
        <dbReference type="ARBA" id="ARBA00022448"/>
    </source>
</evidence>
<keyword evidence="7" id="KW-1003">Cell membrane</keyword>
<evidence type="ECO:0000256" key="7">
    <source>
        <dbReference type="HAMAP-Rule" id="MF_01416"/>
    </source>
</evidence>
<dbReference type="RefSeq" id="WP_111716688.1">
    <property type="nucleotide sequence ID" value="NZ_JBHSSR010000008.1"/>
</dbReference>
<keyword evidence="4 7" id="KW-0406">Ion transport</keyword>
<evidence type="ECO:0000256" key="6">
    <source>
        <dbReference type="ARBA" id="ARBA00023310"/>
    </source>
</evidence>
<dbReference type="Pfam" id="PF00213">
    <property type="entry name" value="OSCP"/>
    <property type="match status" value="1"/>
</dbReference>
<evidence type="ECO:0000313" key="8">
    <source>
        <dbReference type="EMBL" id="RAK44158.1"/>
    </source>
</evidence>
<evidence type="ECO:0000256" key="4">
    <source>
        <dbReference type="ARBA" id="ARBA00023065"/>
    </source>
</evidence>
<sequence>MANVLNKYAESLLEVAKGQGVAQGVYSDLLEIKQALVNDSTFAAFAEDPKVSKEARTQFVSETFKGVDAPLMNLLKILADRKQLGLIPGIVDAFVEYYNNANQQAKMKVESVYPLSSEELDELGKVFIEKTGYKKLLIENVINESLIGGIRATIGTTVYDGSVINELNQLSKSFQKQ</sequence>
<dbReference type="HAMAP" id="MF_01416">
    <property type="entry name" value="ATP_synth_delta_bact"/>
    <property type="match status" value="1"/>
</dbReference>
<dbReference type="PANTHER" id="PTHR11910">
    <property type="entry name" value="ATP SYNTHASE DELTA CHAIN"/>
    <property type="match status" value="1"/>
</dbReference>
<dbReference type="GO" id="GO:0005886">
    <property type="term" value="C:plasma membrane"/>
    <property type="evidence" value="ECO:0007669"/>
    <property type="project" value="UniProtKB-SubCell"/>
</dbReference>
<dbReference type="EMBL" id="PZJH01000005">
    <property type="protein sequence ID" value="RAK44158.1"/>
    <property type="molecule type" value="Genomic_DNA"/>
</dbReference>
<dbReference type="GO" id="GO:0045259">
    <property type="term" value="C:proton-transporting ATP synthase complex"/>
    <property type="evidence" value="ECO:0007669"/>
    <property type="project" value="UniProtKB-KW"/>
</dbReference>
<dbReference type="Proteomes" id="UP000249808">
    <property type="component" value="Unassembled WGS sequence"/>
</dbReference>
<comment type="function">
    <text evidence="7">This protein is part of the stalk that links CF(0) to CF(1). It either transmits conformational changes from CF(0) to CF(1) or is implicated in proton conduction.</text>
</comment>
<evidence type="ECO:0000256" key="3">
    <source>
        <dbReference type="ARBA" id="ARBA00022781"/>
    </source>
</evidence>